<dbReference type="Proteomes" id="UP000009168">
    <property type="component" value="Unassembled WGS sequence"/>
</dbReference>
<gene>
    <name evidence="1" type="ORF">TTHERM_00945160</name>
</gene>
<dbReference type="AlphaFoldDB" id="Q24F29"/>
<dbReference type="PANTHER" id="PTHR15332">
    <property type="entry name" value="PROPROTEIN CONVERTASE SUBTILISIN_KEXIN TYPE 5-LIKE"/>
    <property type="match status" value="1"/>
</dbReference>
<proteinExistence type="predicted"/>
<sequence length="956" mass="109615">MILDRQTGICKCRHQFYRKGDQCYQCKNYCQGCIDANTCIQMDPNRMQNGACKADYFDDGYSCLLVKFNIDSLQNFYKTLFIQQAGGVCNQNPDPSTQVTYPILRIITKVGQLFAFQFKIITPEAYSCLAYLADNLGNEVFTVMFKTQTVTSPWGTTGSISYYYVAFLANGIFLQQVLINKDDYTWIGIYTTYDYVIFFINTNGQQLQTQAYDVTSQFSSIDFSQKFTLCVGQCKSKYQTSTTFICADFQFFQIIYIIQYPEDIRQMQNLIALQTIVAFSFTVNFESIKFTNQFNDQNTGAKLNISANPNNTFFDRFKGILFSPQNSGQISNLSLQNRIPTISVSIFIQEITYQVQILKLIQASNLQLEYYIVPYGTRAFIRICYNDLQYFYNSKCQDTVYSMLFLNQPNTLQIIYRNRSPYFSDIFIQEFEIICNYQIEIMTFTNSRLSPIITDTLFLFQQTNEQNSGNFLIYLNQIEIHVGDGSYYEDISNYKPCFLLKNVYDMKCLILKSGFLFYNNVIITQQDCLSYSQYLGTLHVINYSAQQCIDTKLTNLCIEIYSQSQNIKCKTCKYPNSDPNNNCLCPSGMFLDSTTLSCQKCNPYCLTCKTSSDNCTSCLYPDQAPPQCNCIQKNMYLDTSHICQYCSYKCLSCEFQSDLCTQCGFYRETPPLCNCSPQYQEINQICYPLICDTKCESCSNTSSNCATCKQGRIQPPNCVCDINYIENLFDGTCVPCPQGQFYDSKQQACIACIAPCKSCSGQANYCLECYEGFIEEKNDCKCQEGFSVAKIQNNKYDCLKNMGVSLNIVYSKSSYYLNFKFDLDIENISSYYQQNIDKLINLYFQEIPSNLYSISNPTISGNTLIVKINIMKSFQTLSGKVKFFDTSQIVDVSKNYVLDRIYQINPLSFTIGPFVFKESTLGSGFINQVLDNLEYQNAGVNKIAQDLRKANFSRNS</sequence>
<dbReference type="KEGG" id="tet:TTHERM_00945160"/>
<dbReference type="SMART" id="SM00261">
    <property type="entry name" value="FU"/>
    <property type="match status" value="4"/>
</dbReference>
<evidence type="ECO:0000313" key="1">
    <source>
        <dbReference type="EMBL" id="EAS06378.3"/>
    </source>
</evidence>
<evidence type="ECO:0000313" key="2">
    <source>
        <dbReference type="Proteomes" id="UP000009168"/>
    </source>
</evidence>
<dbReference type="InterPro" id="IPR009030">
    <property type="entry name" value="Growth_fac_rcpt_cys_sf"/>
</dbReference>
<reference evidence="2" key="1">
    <citation type="journal article" date="2006" name="PLoS Biol.">
        <title>Macronuclear genome sequence of the ciliate Tetrahymena thermophila, a model eukaryote.</title>
        <authorList>
            <person name="Eisen J.A."/>
            <person name="Coyne R.S."/>
            <person name="Wu M."/>
            <person name="Wu D."/>
            <person name="Thiagarajan M."/>
            <person name="Wortman J.R."/>
            <person name="Badger J.H."/>
            <person name="Ren Q."/>
            <person name="Amedeo P."/>
            <person name="Jones K.M."/>
            <person name="Tallon L.J."/>
            <person name="Delcher A.L."/>
            <person name="Salzberg S.L."/>
            <person name="Silva J.C."/>
            <person name="Haas B.J."/>
            <person name="Majoros W.H."/>
            <person name="Farzad M."/>
            <person name="Carlton J.M."/>
            <person name="Smith R.K. Jr."/>
            <person name="Garg J."/>
            <person name="Pearlman R.E."/>
            <person name="Karrer K.M."/>
            <person name="Sun L."/>
            <person name="Manning G."/>
            <person name="Elde N.C."/>
            <person name="Turkewitz A.P."/>
            <person name="Asai D.J."/>
            <person name="Wilkes D.E."/>
            <person name="Wang Y."/>
            <person name="Cai H."/>
            <person name="Collins K."/>
            <person name="Stewart B.A."/>
            <person name="Lee S.R."/>
            <person name="Wilamowska K."/>
            <person name="Weinberg Z."/>
            <person name="Ruzzo W.L."/>
            <person name="Wloga D."/>
            <person name="Gaertig J."/>
            <person name="Frankel J."/>
            <person name="Tsao C.-C."/>
            <person name="Gorovsky M.A."/>
            <person name="Keeling P.J."/>
            <person name="Waller R.F."/>
            <person name="Patron N.J."/>
            <person name="Cherry J.M."/>
            <person name="Stover N.A."/>
            <person name="Krieger C.J."/>
            <person name="del Toro C."/>
            <person name="Ryder H.F."/>
            <person name="Williamson S.C."/>
            <person name="Barbeau R.A."/>
            <person name="Hamilton E.P."/>
            <person name="Orias E."/>
        </authorList>
    </citation>
    <scope>NUCLEOTIDE SEQUENCE [LARGE SCALE GENOMIC DNA]</scope>
    <source>
        <strain evidence="2">SB210</strain>
    </source>
</reference>
<dbReference type="OrthoDB" id="313494at2759"/>
<organism evidence="1 2">
    <name type="scientific">Tetrahymena thermophila (strain SB210)</name>
    <dbReference type="NCBI Taxonomy" id="312017"/>
    <lineage>
        <taxon>Eukaryota</taxon>
        <taxon>Sar</taxon>
        <taxon>Alveolata</taxon>
        <taxon>Ciliophora</taxon>
        <taxon>Intramacronucleata</taxon>
        <taxon>Oligohymenophorea</taxon>
        <taxon>Hymenostomatida</taxon>
        <taxon>Tetrahymenina</taxon>
        <taxon>Tetrahymenidae</taxon>
        <taxon>Tetrahymena</taxon>
    </lineage>
</organism>
<keyword evidence="2" id="KW-1185">Reference proteome</keyword>
<dbReference type="GeneID" id="7837230"/>
<dbReference type="HOGENOM" id="CLU_241490_0_0_1"/>
<dbReference type="InParanoid" id="Q24F29"/>
<dbReference type="Gene3D" id="2.10.220.10">
    <property type="entry name" value="Hormone Receptor, Insulin-like Growth Factor Receptor 1, Chain A, domain 2"/>
    <property type="match status" value="1"/>
</dbReference>
<dbReference type="eggNOG" id="KOG3525">
    <property type="taxonomic scope" value="Eukaryota"/>
</dbReference>
<protein>
    <submittedName>
        <fullName evidence="1">Bowman-birk serine protease inhibitor family protein, putative</fullName>
    </submittedName>
</protein>
<name>Q24F29_TETTS</name>
<dbReference type="SUPFAM" id="SSF57184">
    <property type="entry name" value="Growth factor receptor domain"/>
    <property type="match status" value="2"/>
</dbReference>
<dbReference type="InterPro" id="IPR006212">
    <property type="entry name" value="Furin_repeat"/>
</dbReference>
<dbReference type="EMBL" id="GG662297">
    <property type="protein sequence ID" value="EAS06378.3"/>
    <property type="molecule type" value="Genomic_DNA"/>
</dbReference>
<accession>Q24F29</accession>
<dbReference type="PANTHER" id="PTHR15332:SF175">
    <property type="entry name" value="PROPROTEIN CONVERTASE SUBTILISIN_KEXIN TYPE 5-LIKE"/>
    <property type="match status" value="1"/>
</dbReference>
<dbReference type="RefSeq" id="XP_001026623.3">
    <property type="nucleotide sequence ID" value="XM_001026623.3"/>
</dbReference>